<gene>
    <name evidence="1" type="ORF">B0J13DRAFT_119920</name>
</gene>
<name>A0A9P9FE83_9HYPO</name>
<evidence type="ECO:0000313" key="1">
    <source>
        <dbReference type="EMBL" id="KAH7160054.1"/>
    </source>
</evidence>
<protein>
    <submittedName>
        <fullName evidence="1">Uncharacterized protein</fullName>
    </submittedName>
</protein>
<sequence length="160" mass="17028">MPSSSSPLVVSSPRLLIPCGALVQVCRASTAKAHKSTHSAKYGAATGSVSVSLPSLVILVAVSLPSFPSLSISILAVSVLIPRTFFTSPEPCRVLRSSLSHPISEASPPLNEPFRYCPSSVFTRPLTLLLFFDRSSSPSVPRPILHPLAYPTRRCCTSVL</sequence>
<keyword evidence="2" id="KW-1185">Reference proteome</keyword>
<proteinExistence type="predicted"/>
<accession>A0A9P9FE83</accession>
<dbReference type="EMBL" id="JAGMUU010000002">
    <property type="protein sequence ID" value="KAH7160054.1"/>
    <property type="molecule type" value="Genomic_DNA"/>
</dbReference>
<reference evidence="1" key="1">
    <citation type="journal article" date="2021" name="Nat. Commun.">
        <title>Genetic determinants of endophytism in the Arabidopsis root mycobiome.</title>
        <authorList>
            <person name="Mesny F."/>
            <person name="Miyauchi S."/>
            <person name="Thiergart T."/>
            <person name="Pickel B."/>
            <person name="Atanasova L."/>
            <person name="Karlsson M."/>
            <person name="Huettel B."/>
            <person name="Barry K.W."/>
            <person name="Haridas S."/>
            <person name="Chen C."/>
            <person name="Bauer D."/>
            <person name="Andreopoulos W."/>
            <person name="Pangilinan J."/>
            <person name="LaButti K."/>
            <person name="Riley R."/>
            <person name="Lipzen A."/>
            <person name="Clum A."/>
            <person name="Drula E."/>
            <person name="Henrissat B."/>
            <person name="Kohler A."/>
            <person name="Grigoriev I.V."/>
            <person name="Martin F.M."/>
            <person name="Hacquard S."/>
        </authorList>
    </citation>
    <scope>NUCLEOTIDE SEQUENCE</scope>
    <source>
        <strain evidence="1">MPI-CAGE-AT-0021</strain>
    </source>
</reference>
<organism evidence="1 2">
    <name type="scientific">Dactylonectria estremocensis</name>
    <dbReference type="NCBI Taxonomy" id="1079267"/>
    <lineage>
        <taxon>Eukaryota</taxon>
        <taxon>Fungi</taxon>
        <taxon>Dikarya</taxon>
        <taxon>Ascomycota</taxon>
        <taxon>Pezizomycotina</taxon>
        <taxon>Sordariomycetes</taxon>
        <taxon>Hypocreomycetidae</taxon>
        <taxon>Hypocreales</taxon>
        <taxon>Nectriaceae</taxon>
        <taxon>Dactylonectria</taxon>
    </lineage>
</organism>
<dbReference type="Proteomes" id="UP000717696">
    <property type="component" value="Unassembled WGS sequence"/>
</dbReference>
<evidence type="ECO:0000313" key="2">
    <source>
        <dbReference type="Proteomes" id="UP000717696"/>
    </source>
</evidence>
<dbReference type="AlphaFoldDB" id="A0A9P9FE83"/>
<comment type="caution">
    <text evidence="1">The sequence shown here is derived from an EMBL/GenBank/DDBJ whole genome shotgun (WGS) entry which is preliminary data.</text>
</comment>